<dbReference type="Proteomes" id="UP000188298">
    <property type="component" value="Chromosome"/>
</dbReference>
<dbReference type="PANTHER" id="PTHR21485">
    <property type="entry name" value="HAD SUPERFAMILY MEMBERS CMAS AND KDSC"/>
    <property type="match status" value="1"/>
</dbReference>
<feature type="region of interest" description="Disordered" evidence="1">
    <location>
        <begin position="160"/>
        <end position="184"/>
    </location>
</feature>
<dbReference type="InterPro" id="IPR050793">
    <property type="entry name" value="CMP-NeuNAc_synthase"/>
</dbReference>
<dbReference type="InterPro" id="IPR029044">
    <property type="entry name" value="Nucleotide-diphossugar_trans"/>
</dbReference>
<dbReference type="GO" id="GO:0008781">
    <property type="term" value="F:N-acylneuraminate cytidylyltransferase activity"/>
    <property type="evidence" value="ECO:0007669"/>
    <property type="project" value="TreeGrafter"/>
</dbReference>
<feature type="compositionally biased region" description="Basic and acidic residues" evidence="1">
    <location>
        <begin position="172"/>
        <end position="184"/>
    </location>
</feature>
<protein>
    <submittedName>
        <fullName evidence="2">Uncharacterized protein</fullName>
    </submittedName>
</protein>
<evidence type="ECO:0000313" key="2">
    <source>
        <dbReference type="EMBL" id="AQQ60731.1"/>
    </source>
</evidence>
<evidence type="ECO:0000313" key="3">
    <source>
        <dbReference type="Proteomes" id="UP000188298"/>
    </source>
</evidence>
<evidence type="ECO:0000256" key="1">
    <source>
        <dbReference type="SAM" id="MobiDB-lite"/>
    </source>
</evidence>
<dbReference type="PANTHER" id="PTHR21485:SF6">
    <property type="entry name" value="N-ACYLNEURAMINATE CYTIDYLYLTRANSFERASE-RELATED"/>
    <property type="match status" value="1"/>
</dbReference>
<organism evidence="2 3">
    <name type="scientific">Helicobacter bilis</name>
    <dbReference type="NCBI Taxonomy" id="37372"/>
    <lineage>
        <taxon>Bacteria</taxon>
        <taxon>Pseudomonadati</taxon>
        <taxon>Campylobacterota</taxon>
        <taxon>Epsilonproteobacteria</taxon>
        <taxon>Campylobacterales</taxon>
        <taxon>Helicobacteraceae</taxon>
        <taxon>Helicobacter</taxon>
    </lineage>
</organism>
<dbReference type="EMBL" id="CP019645">
    <property type="protein sequence ID" value="AQQ60731.1"/>
    <property type="molecule type" value="Genomic_DNA"/>
</dbReference>
<gene>
    <name evidence="2" type="ORF">XJ32_08285</name>
</gene>
<name>A0A1Q2LK21_9HELI</name>
<dbReference type="AlphaFoldDB" id="A0A1Q2LK21"/>
<feature type="compositionally biased region" description="Polar residues" evidence="1">
    <location>
        <begin position="160"/>
        <end position="171"/>
    </location>
</feature>
<dbReference type="Gene3D" id="3.90.550.10">
    <property type="entry name" value="Spore Coat Polysaccharide Biosynthesis Protein SpsA, Chain A"/>
    <property type="match status" value="2"/>
</dbReference>
<reference evidence="2 3" key="1">
    <citation type="submission" date="2017-02" db="EMBL/GenBank/DDBJ databases">
        <title>Whole genome sequencing of Helicobacter bilis strain AAQJH.</title>
        <authorList>
            <person name="Conlan S."/>
            <person name="Thomas P.J."/>
            <person name="Mullikin J."/>
            <person name="Palmore T.N."/>
            <person name="Frank K.M."/>
            <person name="Segre J.A."/>
        </authorList>
    </citation>
    <scope>NUCLEOTIDE SEQUENCE [LARGE SCALE GENOMIC DNA]</scope>
    <source>
        <strain evidence="2 3">AAQJH</strain>
    </source>
</reference>
<accession>A0A1Q2LK21</accession>
<dbReference type="SUPFAM" id="SSF53448">
    <property type="entry name" value="Nucleotide-diphospho-sugar transferases"/>
    <property type="match status" value="2"/>
</dbReference>
<proteinExistence type="predicted"/>
<dbReference type="KEGG" id="hbl:XJ32_08285"/>
<sequence length="340" mass="38192">MQPFCGIPMLERSIDLARRLSDNVIVSSDDYSMLEFAKNLGAYPLLRDKALADDMTPTLPVIIHALLPFIKVDSFDKGLLDSKLLFSSLFDSNTLRHKSQNNKSLDSSDCHIQCREISSISNRDISPFSKAQHDRILDSKNSILNPSAHIEFDKKLESNNHAQSTENANTSDSKHTQSSHTKDLPHINNILQSDKNTTQNKPALQIFPHSKVLCLYATAMFATEEIILESCFMLDKNPNTAYIVAMLEASKTFRSFCLDKSRHLNFLFPEFIGTRSQDLPQAFIDAGQFYLGRAESFLREIPLLGDKSMGIAMQHAHDIDTMLDLAIAESLFSYINKGGE</sequence>